<evidence type="ECO:0008006" key="10">
    <source>
        <dbReference type="Google" id="ProtNLM"/>
    </source>
</evidence>
<dbReference type="InterPro" id="IPR051414">
    <property type="entry name" value="Adenylate-forming_Reductase"/>
</dbReference>
<evidence type="ECO:0000256" key="4">
    <source>
        <dbReference type="SAM" id="MobiDB-lite"/>
    </source>
</evidence>
<gene>
    <name evidence="8" type="ORF">G6O67_006142</name>
</gene>
<feature type="domain" description="Carrier" evidence="6">
    <location>
        <begin position="595"/>
        <end position="662"/>
    </location>
</feature>
<evidence type="ECO:0000256" key="1">
    <source>
        <dbReference type="ARBA" id="ARBA00022450"/>
    </source>
</evidence>
<dbReference type="InterPro" id="IPR013120">
    <property type="entry name" value="FAR_NAD-bd"/>
</dbReference>
<feature type="region of interest" description="Disordered" evidence="4">
    <location>
        <begin position="1"/>
        <end position="33"/>
    </location>
</feature>
<keyword evidence="2" id="KW-0597">Phosphoprotein</keyword>
<feature type="domain" description="AMP-dependent synthetase/ligase" evidence="5">
    <location>
        <begin position="44"/>
        <end position="349"/>
    </location>
</feature>
<dbReference type="Pfam" id="PF00501">
    <property type="entry name" value="AMP-binding"/>
    <property type="match status" value="1"/>
</dbReference>
<dbReference type="EMBL" id="JAAVMX010000007">
    <property type="protein sequence ID" value="KAF4506015.1"/>
    <property type="molecule type" value="Genomic_DNA"/>
</dbReference>
<dbReference type="InterPro" id="IPR036736">
    <property type="entry name" value="ACP-like_sf"/>
</dbReference>
<name>A0A8H4LVB6_9HYPO</name>
<dbReference type="InterPro" id="IPR000873">
    <property type="entry name" value="AMP-dep_synth/lig_dom"/>
</dbReference>
<dbReference type="Gene3D" id="3.40.50.12780">
    <property type="entry name" value="N-terminal domain of ligase-like"/>
    <property type="match status" value="1"/>
</dbReference>
<evidence type="ECO:0000256" key="2">
    <source>
        <dbReference type="ARBA" id="ARBA00022553"/>
    </source>
</evidence>
<keyword evidence="3" id="KW-0521">NADP</keyword>
<dbReference type="Pfam" id="PF23562">
    <property type="entry name" value="AMP-binding_C_3"/>
    <property type="match status" value="1"/>
</dbReference>
<comment type="caution">
    <text evidence="8">The sequence shown here is derived from an EMBL/GenBank/DDBJ whole genome shotgun (WGS) entry which is preliminary data.</text>
</comment>
<reference evidence="8 9" key="1">
    <citation type="journal article" date="2020" name="Genome Biol. Evol.">
        <title>A new high-quality draft genome assembly of the Chinese cordyceps Ophiocordyceps sinensis.</title>
        <authorList>
            <person name="Shu R."/>
            <person name="Zhang J."/>
            <person name="Meng Q."/>
            <person name="Zhang H."/>
            <person name="Zhou G."/>
            <person name="Li M."/>
            <person name="Wu P."/>
            <person name="Zhao Y."/>
            <person name="Chen C."/>
            <person name="Qin Q."/>
        </authorList>
    </citation>
    <scope>NUCLEOTIDE SEQUENCE [LARGE SCALE GENOMIC DNA]</scope>
    <source>
        <strain evidence="8 9">IOZ07</strain>
    </source>
</reference>
<evidence type="ECO:0000313" key="8">
    <source>
        <dbReference type="EMBL" id="KAF4506015.1"/>
    </source>
</evidence>
<dbReference type="InterPro" id="IPR042099">
    <property type="entry name" value="ANL_N_sf"/>
</dbReference>
<dbReference type="InterPro" id="IPR009081">
    <property type="entry name" value="PP-bd_ACP"/>
</dbReference>
<dbReference type="PROSITE" id="PS00455">
    <property type="entry name" value="AMP_BINDING"/>
    <property type="match status" value="1"/>
</dbReference>
<dbReference type="PANTHER" id="PTHR43439:SF2">
    <property type="entry name" value="ENZYME, PUTATIVE (JCVI)-RELATED"/>
    <property type="match status" value="1"/>
</dbReference>
<evidence type="ECO:0000259" key="7">
    <source>
        <dbReference type="Pfam" id="PF07993"/>
    </source>
</evidence>
<dbReference type="Pfam" id="PF07993">
    <property type="entry name" value="NAD_binding_4"/>
    <property type="match status" value="1"/>
</dbReference>
<dbReference type="Pfam" id="PF00550">
    <property type="entry name" value="PP-binding"/>
    <property type="match status" value="1"/>
</dbReference>
<feature type="compositionally biased region" description="Polar residues" evidence="4">
    <location>
        <begin position="22"/>
        <end position="32"/>
    </location>
</feature>
<evidence type="ECO:0000259" key="6">
    <source>
        <dbReference type="Pfam" id="PF00550"/>
    </source>
</evidence>
<organism evidence="8 9">
    <name type="scientific">Ophiocordyceps sinensis</name>
    <dbReference type="NCBI Taxonomy" id="72228"/>
    <lineage>
        <taxon>Eukaryota</taxon>
        <taxon>Fungi</taxon>
        <taxon>Dikarya</taxon>
        <taxon>Ascomycota</taxon>
        <taxon>Pezizomycotina</taxon>
        <taxon>Sordariomycetes</taxon>
        <taxon>Hypocreomycetidae</taxon>
        <taxon>Hypocreales</taxon>
        <taxon>Ophiocordycipitaceae</taxon>
        <taxon>Ophiocordyceps</taxon>
    </lineage>
</organism>
<proteinExistence type="predicted"/>
<keyword evidence="1" id="KW-0596">Phosphopantetheine</keyword>
<dbReference type="AlphaFoldDB" id="A0A8H4LVB6"/>
<feature type="domain" description="Thioester reductase (TE)" evidence="7">
    <location>
        <begin position="716"/>
        <end position="950"/>
    </location>
</feature>
<dbReference type="Gene3D" id="1.10.1200.10">
    <property type="entry name" value="ACP-like"/>
    <property type="match status" value="1"/>
</dbReference>
<evidence type="ECO:0000259" key="5">
    <source>
        <dbReference type="Pfam" id="PF00501"/>
    </source>
</evidence>
<accession>A0A8H4LVB6</accession>
<dbReference type="Gene3D" id="3.40.50.720">
    <property type="entry name" value="NAD(P)-binding Rossmann-like Domain"/>
    <property type="match status" value="1"/>
</dbReference>
<dbReference type="InterPro" id="IPR020845">
    <property type="entry name" value="AMP-binding_CS"/>
</dbReference>
<dbReference type="SUPFAM" id="SSF51735">
    <property type="entry name" value="NAD(P)-binding Rossmann-fold domains"/>
    <property type="match status" value="1"/>
</dbReference>
<dbReference type="OrthoDB" id="429813at2759"/>
<evidence type="ECO:0000256" key="3">
    <source>
        <dbReference type="ARBA" id="ARBA00022857"/>
    </source>
</evidence>
<dbReference type="Proteomes" id="UP000557566">
    <property type="component" value="Unassembled WGS sequence"/>
</dbReference>
<keyword evidence="9" id="KW-1185">Reference proteome</keyword>
<evidence type="ECO:0000313" key="9">
    <source>
        <dbReference type="Proteomes" id="UP000557566"/>
    </source>
</evidence>
<sequence length="1079" mass="118200">MLSAQLPQPAGPLNPGVRSADLTGTNNGQTTAPYGRRLAVNIVEELAKKEPSRPFVMVPNGAEANDGWSKVTYKQVTNAINHVAADITGKLGPAVRGTFPTVGYIGPNDVRYLVMMLGCVKAGYKAFFVSPRNSLEGFVSLFEATDCNAFYYAEASRQLVQTWTKKRPMLVFEAPSAHALLNAEPQPFPYSRSFEEAQWEPMVVLHTSGSTGIPKPIVVKQGSFALADAFRFLPMSHGAKFSMQEWSDRSKRLFLPMPMFHAAAVYVSLTMAVFYGQAIALGIPERPLNSELVIQCLAKSGADAALLPPSILEELSHSEEGIEMLRRLNFVSFGGGALSKQAGDTLVGRGVTLDSSIASTEHYPYPRYFQNNSKLWQYFPFNMDAMGAEWRPLEGDDGLRELVFVRNDSDQGRRQQGVFYTFPDAREWATKDIFRRHPDLPNHWMYQGRIDNIIVFSTGEKLNPVSIEDAVTSHAKVKGAVVVGQQRFQPLLLIEPASHPTSEEEKERFIDELWPLVEEINKETVAHGRINRSFVGLTDAAKPLPRAGKGSIQRAAALKLYEEEIDNLYDNAWAGGAAGSVALDFDSVDTLTASIVDLLQTKFGAPELEGDTDMFSVGIDSAQVIQMANMLRLGVDAAHPSENPESVAPKDVYANPTPSQLAVRLLAVVNGSSTEGQEPESEVAIAQRLLAKYTADMPARVSGQQEPVFEGQTVLLTGTTGSLGAYMLDMMCSSPQVKKIVALNRGKDGGRSRQPGVSGERGLGQDFSKVEFVAADLSKTNLGLEEKMYKKLLNEADRIIHNAWPVNFNISVGSFEPHIRGVRHFVDFAAAAKKRVPVLFLSSVSTAGAWNSSEEVPEVGFTDLNLPTMGYGRSKAVSSLILDEARERSGLSTAVIRVGQIGGPRGKKGAWNKQEFYPSLVASATHLGVLPDQLGPRHVVDWVPIEDAAAIILEIAGVTAEVPASTISGYYHASNPAKTDWAEVAHAVKRYYGDRIKRLVSLEEWLEVLEKSATENADLEKNPSIKLLDTHRQNVAAYKAGKQSTPFDTKRARENSAVMRKMDKINPGLVALWCRQWGF</sequence>
<protein>
    <recommendedName>
        <fullName evidence="10">Male sterility, NAD-binding protein</fullName>
    </recommendedName>
</protein>
<dbReference type="SUPFAM" id="SSF56801">
    <property type="entry name" value="Acetyl-CoA synthetase-like"/>
    <property type="match status" value="1"/>
</dbReference>
<dbReference type="InterPro" id="IPR036291">
    <property type="entry name" value="NAD(P)-bd_dom_sf"/>
</dbReference>
<dbReference type="PANTHER" id="PTHR43439">
    <property type="entry name" value="PHENYLACETATE-COENZYME A LIGASE"/>
    <property type="match status" value="1"/>
</dbReference>